<dbReference type="InterPro" id="IPR029063">
    <property type="entry name" value="SAM-dependent_MTases_sf"/>
</dbReference>
<dbReference type="OrthoDB" id="276151at2759"/>
<keyword evidence="3" id="KW-0808">Transferase</keyword>
<dbReference type="Proteomes" id="UP000799439">
    <property type="component" value="Unassembled WGS sequence"/>
</dbReference>
<dbReference type="Pfam" id="PF05724">
    <property type="entry name" value="TPMT"/>
    <property type="match status" value="1"/>
</dbReference>
<accession>A0A9P4MI48</accession>
<dbReference type="GO" id="GO:0032259">
    <property type="term" value="P:methylation"/>
    <property type="evidence" value="ECO:0007669"/>
    <property type="project" value="UniProtKB-KW"/>
</dbReference>
<evidence type="ECO:0000256" key="2">
    <source>
        <dbReference type="ARBA" id="ARBA00022603"/>
    </source>
</evidence>
<evidence type="ECO:0000256" key="3">
    <source>
        <dbReference type="ARBA" id="ARBA00022679"/>
    </source>
</evidence>
<dbReference type="PANTHER" id="PTHR32183">
    <property type="match status" value="1"/>
</dbReference>
<name>A0A9P4MI48_9PEZI</name>
<keyword evidence="7" id="KW-1185">Reference proteome</keyword>
<dbReference type="CDD" id="cd02440">
    <property type="entry name" value="AdoMet_MTases"/>
    <property type="match status" value="1"/>
</dbReference>
<dbReference type="SUPFAM" id="SSF53335">
    <property type="entry name" value="S-adenosyl-L-methionine-dependent methyltransferases"/>
    <property type="match status" value="1"/>
</dbReference>
<feature type="region of interest" description="Disordered" evidence="5">
    <location>
        <begin position="1"/>
        <end position="27"/>
    </location>
</feature>
<keyword evidence="4" id="KW-0949">S-adenosyl-L-methionine</keyword>
<keyword evidence="1" id="KW-0597">Phosphoprotein</keyword>
<dbReference type="InterPro" id="IPR008854">
    <property type="entry name" value="TPMT"/>
</dbReference>
<comment type="caution">
    <text evidence="6">The sequence shown here is derived from an EMBL/GenBank/DDBJ whole genome shotgun (WGS) entry which is preliminary data.</text>
</comment>
<protein>
    <submittedName>
        <fullName evidence="6">S-adenosyl-L-methionine-dependent methyltransferase</fullName>
    </submittedName>
</protein>
<evidence type="ECO:0000313" key="7">
    <source>
        <dbReference type="Proteomes" id="UP000799439"/>
    </source>
</evidence>
<gene>
    <name evidence="6" type="ORF">K461DRAFT_292598</name>
</gene>
<sequence length="301" mass="33417">MSDTQSTNPDRARLLQHFSSNPSDPSRWESLWATSYMPWDRASPSPALVDLLSSRHSALNPPVLAPPSGDKYLPPQHQAIRRPRALVPGCGRGYDVLLLAAWGFDALGVEYASTAVKQAAEYVEKVEAELAGEGRGEVSAEEVRVYEDGDKKVGRGSARVVEGDFFDDGWWKGDGGERYELIYDYTFFSALPPESRAKWAGRMAELLAPGGRLVCLEFPTYKDPKTGGPPWATPPKEYVAYLSRPGEKVKYGEDGHVVDIDEEKPSRSEKGLVRVAHFQPERTHEIGKGTDWLSVWKHQSS</sequence>
<dbReference type="AlphaFoldDB" id="A0A9P4MI48"/>
<dbReference type="PANTHER" id="PTHR32183:SF6">
    <property type="entry name" value="CYSTEINE SULFINATE DESULFINASE_CYSTEINE DESULFURASE AND RELATED ENZYMES"/>
    <property type="match status" value="1"/>
</dbReference>
<evidence type="ECO:0000256" key="4">
    <source>
        <dbReference type="ARBA" id="ARBA00022691"/>
    </source>
</evidence>
<evidence type="ECO:0000313" key="6">
    <source>
        <dbReference type="EMBL" id="KAF2153897.1"/>
    </source>
</evidence>
<evidence type="ECO:0000256" key="1">
    <source>
        <dbReference type="ARBA" id="ARBA00022553"/>
    </source>
</evidence>
<dbReference type="PROSITE" id="PS51585">
    <property type="entry name" value="SAM_MT_TPMT"/>
    <property type="match status" value="1"/>
</dbReference>
<dbReference type="GO" id="GO:0008757">
    <property type="term" value="F:S-adenosylmethionine-dependent methyltransferase activity"/>
    <property type="evidence" value="ECO:0007669"/>
    <property type="project" value="InterPro"/>
</dbReference>
<dbReference type="EMBL" id="ML996084">
    <property type="protein sequence ID" value="KAF2153897.1"/>
    <property type="molecule type" value="Genomic_DNA"/>
</dbReference>
<proteinExistence type="predicted"/>
<organism evidence="6 7">
    <name type="scientific">Myriangium duriaei CBS 260.36</name>
    <dbReference type="NCBI Taxonomy" id="1168546"/>
    <lineage>
        <taxon>Eukaryota</taxon>
        <taxon>Fungi</taxon>
        <taxon>Dikarya</taxon>
        <taxon>Ascomycota</taxon>
        <taxon>Pezizomycotina</taxon>
        <taxon>Dothideomycetes</taxon>
        <taxon>Dothideomycetidae</taxon>
        <taxon>Myriangiales</taxon>
        <taxon>Myriangiaceae</taxon>
        <taxon>Myriangium</taxon>
    </lineage>
</organism>
<keyword evidence="2 6" id="KW-0489">Methyltransferase</keyword>
<reference evidence="6" key="1">
    <citation type="journal article" date="2020" name="Stud. Mycol.">
        <title>101 Dothideomycetes genomes: a test case for predicting lifestyles and emergence of pathogens.</title>
        <authorList>
            <person name="Haridas S."/>
            <person name="Albert R."/>
            <person name="Binder M."/>
            <person name="Bloem J."/>
            <person name="Labutti K."/>
            <person name="Salamov A."/>
            <person name="Andreopoulos B."/>
            <person name="Baker S."/>
            <person name="Barry K."/>
            <person name="Bills G."/>
            <person name="Bluhm B."/>
            <person name="Cannon C."/>
            <person name="Castanera R."/>
            <person name="Culley D."/>
            <person name="Daum C."/>
            <person name="Ezra D."/>
            <person name="Gonzalez J."/>
            <person name="Henrissat B."/>
            <person name="Kuo A."/>
            <person name="Liang C."/>
            <person name="Lipzen A."/>
            <person name="Lutzoni F."/>
            <person name="Magnuson J."/>
            <person name="Mondo S."/>
            <person name="Nolan M."/>
            <person name="Ohm R."/>
            <person name="Pangilinan J."/>
            <person name="Park H.-J."/>
            <person name="Ramirez L."/>
            <person name="Alfaro M."/>
            <person name="Sun H."/>
            <person name="Tritt A."/>
            <person name="Yoshinaga Y."/>
            <person name="Zwiers L.-H."/>
            <person name="Turgeon B."/>
            <person name="Goodwin S."/>
            <person name="Spatafora J."/>
            <person name="Crous P."/>
            <person name="Grigoriev I."/>
        </authorList>
    </citation>
    <scope>NUCLEOTIDE SEQUENCE</scope>
    <source>
        <strain evidence="6">CBS 260.36</strain>
    </source>
</reference>
<dbReference type="Gene3D" id="3.40.50.150">
    <property type="entry name" value="Vaccinia Virus protein VP39"/>
    <property type="match status" value="1"/>
</dbReference>
<evidence type="ECO:0000256" key="5">
    <source>
        <dbReference type="SAM" id="MobiDB-lite"/>
    </source>
</evidence>